<feature type="compositionally biased region" description="Basic residues" evidence="1">
    <location>
        <begin position="66"/>
        <end position="75"/>
    </location>
</feature>
<feature type="compositionally biased region" description="Basic and acidic residues" evidence="1">
    <location>
        <begin position="56"/>
        <end position="65"/>
    </location>
</feature>
<comment type="caution">
    <text evidence="2">The sequence shown here is derived from an EMBL/GenBank/DDBJ whole genome shotgun (WGS) entry which is preliminary data.</text>
</comment>
<keyword evidence="3" id="KW-1185">Reference proteome</keyword>
<proteinExistence type="predicted"/>
<feature type="region of interest" description="Disordered" evidence="1">
    <location>
        <begin position="56"/>
        <end position="75"/>
    </location>
</feature>
<name>A0A371GR52_MUCPR</name>
<accession>A0A371GR52</accession>
<feature type="non-terminal residue" evidence="2">
    <location>
        <position position="1"/>
    </location>
</feature>
<evidence type="ECO:0000313" key="2">
    <source>
        <dbReference type="EMBL" id="RDX92992.1"/>
    </source>
</evidence>
<organism evidence="2 3">
    <name type="scientific">Mucuna pruriens</name>
    <name type="common">Velvet bean</name>
    <name type="synonym">Dolichos pruriens</name>
    <dbReference type="NCBI Taxonomy" id="157652"/>
    <lineage>
        <taxon>Eukaryota</taxon>
        <taxon>Viridiplantae</taxon>
        <taxon>Streptophyta</taxon>
        <taxon>Embryophyta</taxon>
        <taxon>Tracheophyta</taxon>
        <taxon>Spermatophyta</taxon>
        <taxon>Magnoliopsida</taxon>
        <taxon>eudicotyledons</taxon>
        <taxon>Gunneridae</taxon>
        <taxon>Pentapetalae</taxon>
        <taxon>rosids</taxon>
        <taxon>fabids</taxon>
        <taxon>Fabales</taxon>
        <taxon>Fabaceae</taxon>
        <taxon>Papilionoideae</taxon>
        <taxon>50 kb inversion clade</taxon>
        <taxon>NPAAA clade</taxon>
        <taxon>indigoferoid/millettioid clade</taxon>
        <taxon>Phaseoleae</taxon>
        <taxon>Mucuna</taxon>
    </lineage>
</organism>
<dbReference type="Proteomes" id="UP000257109">
    <property type="component" value="Unassembled WGS sequence"/>
</dbReference>
<sequence>MTNNKLFPLLLEQKLVEVVPLKPLEPPYPRNQAPIVQSNPLPAHKGMAINTISHESKDEVEGANRRKEKRTTARHAGKWLARWRKYPTRAS</sequence>
<dbReference type="EMBL" id="QJKJ01004724">
    <property type="protein sequence ID" value="RDX92992.1"/>
    <property type="molecule type" value="Genomic_DNA"/>
</dbReference>
<protein>
    <submittedName>
        <fullName evidence="2">Uncharacterized protein</fullName>
    </submittedName>
</protein>
<evidence type="ECO:0000313" key="3">
    <source>
        <dbReference type="Proteomes" id="UP000257109"/>
    </source>
</evidence>
<evidence type="ECO:0000256" key="1">
    <source>
        <dbReference type="SAM" id="MobiDB-lite"/>
    </source>
</evidence>
<gene>
    <name evidence="2" type="ORF">CR513_24817</name>
</gene>
<reference evidence="2" key="1">
    <citation type="submission" date="2018-05" db="EMBL/GenBank/DDBJ databases">
        <title>Draft genome of Mucuna pruriens seed.</title>
        <authorList>
            <person name="Nnadi N.E."/>
            <person name="Vos R."/>
            <person name="Hasami M.H."/>
            <person name="Devisetty U.K."/>
            <person name="Aguiy J.C."/>
        </authorList>
    </citation>
    <scope>NUCLEOTIDE SEQUENCE [LARGE SCALE GENOMIC DNA]</scope>
    <source>
        <strain evidence="2">JCA_2017</strain>
    </source>
</reference>
<dbReference type="AlphaFoldDB" id="A0A371GR52"/>